<keyword evidence="1" id="KW-0732">Signal</keyword>
<feature type="chain" id="PRO_5009109799" description="Lipoprotein" evidence="1">
    <location>
        <begin position="28"/>
        <end position="152"/>
    </location>
</feature>
<dbReference type="AlphaFoldDB" id="A0A1D8K9E3"/>
<sequence length="152" mass="17560">MHKILVGKIALASIVLVTGLAAPAAHADRDDWGWRGGWRGDWHADPDWRFHGYWRWYHGDHDGRFGWWWIAGPGLWYFYTQPVYPYPYGPYYYDYPNPPVVVVPSQPAEPAPPPAQQYWYYCDSAKAYYPYVSTCPGGWRKVPATPPDAGQH</sequence>
<organism evidence="2 3">
    <name type="scientific">Acidihalobacter aeolianus</name>
    <dbReference type="NCBI Taxonomy" id="2792603"/>
    <lineage>
        <taxon>Bacteria</taxon>
        <taxon>Pseudomonadati</taxon>
        <taxon>Pseudomonadota</taxon>
        <taxon>Gammaproteobacteria</taxon>
        <taxon>Chromatiales</taxon>
        <taxon>Ectothiorhodospiraceae</taxon>
        <taxon>Acidihalobacter</taxon>
    </lineage>
</organism>
<dbReference type="Proteomes" id="UP000095342">
    <property type="component" value="Chromosome"/>
</dbReference>
<dbReference type="KEGG" id="aaeo:BJI67_11260"/>
<proteinExistence type="predicted"/>
<evidence type="ECO:0000256" key="1">
    <source>
        <dbReference type="SAM" id="SignalP"/>
    </source>
</evidence>
<evidence type="ECO:0008006" key="4">
    <source>
        <dbReference type="Google" id="ProtNLM"/>
    </source>
</evidence>
<evidence type="ECO:0000313" key="3">
    <source>
        <dbReference type="Proteomes" id="UP000095342"/>
    </source>
</evidence>
<name>A0A1D8K9E3_9GAMM</name>
<dbReference type="RefSeq" id="WP_070073110.1">
    <property type="nucleotide sequence ID" value="NZ_CP017448.1"/>
</dbReference>
<keyword evidence="3" id="KW-1185">Reference proteome</keyword>
<protein>
    <recommendedName>
        <fullName evidence="4">Lipoprotein</fullName>
    </recommendedName>
</protein>
<gene>
    <name evidence="2" type="ORF">BJI67_11260</name>
</gene>
<reference evidence="2 3" key="1">
    <citation type="submission" date="2016-09" db="EMBL/GenBank/DDBJ databases">
        <title>Acidihalobacter prosperus V6 (DSM14174).</title>
        <authorList>
            <person name="Khaleque H.N."/>
            <person name="Ramsay J.P."/>
            <person name="Murphy R.J.T."/>
            <person name="Kaksonen A.H."/>
            <person name="Boxall N.J."/>
            <person name="Watkin E.L.J."/>
        </authorList>
    </citation>
    <scope>NUCLEOTIDE SEQUENCE [LARGE SCALE GENOMIC DNA]</scope>
    <source>
        <strain evidence="2 3">V6</strain>
    </source>
</reference>
<accession>A0A1D8K9E3</accession>
<feature type="signal peptide" evidence="1">
    <location>
        <begin position="1"/>
        <end position="27"/>
    </location>
</feature>
<dbReference type="EMBL" id="CP017448">
    <property type="protein sequence ID" value="AOV17562.1"/>
    <property type="molecule type" value="Genomic_DNA"/>
</dbReference>
<evidence type="ECO:0000313" key="2">
    <source>
        <dbReference type="EMBL" id="AOV17562.1"/>
    </source>
</evidence>